<feature type="transmembrane region" description="Helical" evidence="8">
    <location>
        <begin position="72"/>
        <end position="92"/>
    </location>
</feature>
<comment type="subcellular location">
    <subcellularLocation>
        <location evidence="1 8">Cell membrane</location>
        <topology evidence="1 8">Multi-pass membrane protein</topology>
    </subcellularLocation>
</comment>
<feature type="transmembrane region" description="Helical" evidence="8">
    <location>
        <begin position="135"/>
        <end position="168"/>
    </location>
</feature>
<reference evidence="9 10" key="1">
    <citation type="journal article" date="2015" name="Nature">
        <title>rRNA introns, odd ribosomes, and small enigmatic genomes across a large radiation of phyla.</title>
        <authorList>
            <person name="Brown C.T."/>
            <person name="Hug L.A."/>
            <person name="Thomas B.C."/>
            <person name="Sharon I."/>
            <person name="Castelle C.J."/>
            <person name="Singh A."/>
            <person name="Wilkins M.J."/>
            <person name="Williams K.H."/>
            <person name="Banfield J.F."/>
        </authorList>
    </citation>
    <scope>NUCLEOTIDE SEQUENCE [LARGE SCALE GENOMIC DNA]</scope>
</reference>
<dbReference type="GO" id="GO:0005886">
    <property type="term" value="C:plasma membrane"/>
    <property type="evidence" value="ECO:0007669"/>
    <property type="project" value="UniProtKB-SubCell"/>
</dbReference>
<organism evidence="9 10">
    <name type="scientific">Candidatus Wolfebacteria bacterium GW2011_GWB1_41_12</name>
    <dbReference type="NCBI Taxonomy" id="1619006"/>
    <lineage>
        <taxon>Bacteria</taxon>
        <taxon>Candidatus Wolfeibacteriota</taxon>
    </lineage>
</organism>
<evidence type="ECO:0000256" key="4">
    <source>
        <dbReference type="ARBA" id="ARBA00022475"/>
    </source>
</evidence>
<dbReference type="Proteomes" id="UP000033918">
    <property type="component" value="Unassembled WGS sequence"/>
</dbReference>
<feature type="transmembrane region" description="Helical" evidence="8">
    <location>
        <begin position="229"/>
        <end position="247"/>
    </location>
</feature>
<evidence type="ECO:0000256" key="6">
    <source>
        <dbReference type="ARBA" id="ARBA00022989"/>
    </source>
</evidence>
<evidence type="ECO:0000256" key="5">
    <source>
        <dbReference type="ARBA" id="ARBA00022692"/>
    </source>
</evidence>
<comment type="caution">
    <text evidence="9">The sequence shown here is derived from an EMBL/GenBank/DDBJ whole genome shotgun (WGS) entry which is preliminary data.</text>
</comment>
<dbReference type="PANTHER" id="PTHR30269:SF0">
    <property type="entry name" value="MEMBRANE TRANSPORTER PROTEIN YFCA-RELATED"/>
    <property type="match status" value="1"/>
</dbReference>
<evidence type="ECO:0000256" key="3">
    <source>
        <dbReference type="ARBA" id="ARBA00022448"/>
    </source>
</evidence>
<dbReference type="AlphaFoldDB" id="A0A0G0XMB5"/>
<feature type="transmembrane region" description="Helical" evidence="8">
    <location>
        <begin position="30"/>
        <end position="60"/>
    </location>
</feature>
<dbReference type="Pfam" id="PF01925">
    <property type="entry name" value="TauE"/>
    <property type="match status" value="1"/>
</dbReference>
<gene>
    <name evidence="9" type="ORF">UU38_C0003G0063</name>
</gene>
<keyword evidence="4 8" id="KW-1003">Cell membrane</keyword>
<evidence type="ECO:0000256" key="7">
    <source>
        <dbReference type="ARBA" id="ARBA00023136"/>
    </source>
</evidence>
<dbReference type="InterPro" id="IPR052017">
    <property type="entry name" value="TSUP"/>
</dbReference>
<comment type="similarity">
    <text evidence="2 8">Belongs to the 4-toluene sulfonate uptake permease (TSUP) (TC 2.A.102) family.</text>
</comment>
<keyword evidence="6 8" id="KW-1133">Transmembrane helix</keyword>
<accession>A0A0G0XMB5</accession>
<proteinExistence type="inferred from homology"/>
<evidence type="ECO:0000256" key="2">
    <source>
        <dbReference type="ARBA" id="ARBA00009142"/>
    </source>
</evidence>
<evidence type="ECO:0000313" key="9">
    <source>
        <dbReference type="EMBL" id="KKR88812.1"/>
    </source>
</evidence>
<evidence type="ECO:0000256" key="1">
    <source>
        <dbReference type="ARBA" id="ARBA00004651"/>
    </source>
</evidence>
<keyword evidence="3" id="KW-0813">Transport</keyword>
<protein>
    <recommendedName>
        <fullName evidence="8">Probable membrane transporter protein</fullName>
    </recommendedName>
</protein>
<feature type="transmembrane region" description="Helical" evidence="8">
    <location>
        <begin position="174"/>
        <end position="194"/>
    </location>
</feature>
<evidence type="ECO:0000313" key="10">
    <source>
        <dbReference type="Proteomes" id="UP000033918"/>
    </source>
</evidence>
<dbReference type="PANTHER" id="PTHR30269">
    <property type="entry name" value="TRANSMEMBRANE PROTEIN YFCA"/>
    <property type="match status" value="1"/>
</dbReference>
<keyword evidence="5 8" id="KW-0812">Transmembrane</keyword>
<keyword evidence="7 8" id="KW-0472">Membrane</keyword>
<dbReference type="EMBL" id="LCAK01000003">
    <property type="protein sequence ID" value="KKR88812.1"/>
    <property type="molecule type" value="Genomic_DNA"/>
</dbReference>
<feature type="transmembrane region" description="Helical" evidence="8">
    <location>
        <begin position="201"/>
        <end position="223"/>
    </location>
</feature>
<feature type="transmembrane region" description="Helical" evidence="8">
    <location>
        <begin position="98"/>
        <end position="115"/>
    </location>
</feature>
<name>A0A0G0XMB5_9BACT</name>
<dbReference type="InterPro" id="IPR002781">
    <property type="entry name" value="TM_pro_TauE-like"/>
</dbReference>
<evidence type="ECO:0000256" key="8">
    <source>
        <dbReference type="RuleBase" id="RU363041"/>
    </source>
</evidence>
<sequence length="249" mass="27024">MDFSLIFISLAGLVGGFVGAQVGAGALITLPALLFLGLTPTLAIGTNILSGWLINVVAVFKYWKNHKINFRIVLPLSIISLIGAFIGANLVLDINKEILSKIVAIFFFGLIFLIFKKPSAGLEIENKKLNRKDFIIAGILCFILGIYGGFFSVGVATFLIFLFVLLLGRDLMQGIADSVFVTAIMLIAALFVFVRRDNIDFSLAVPLAITSMVGSYIGAHTALKFGDKWLRGLLIVVVIALIIKLLFNL</sequence>